<dbReference type="InterPro" id="IPR036621">
    <property type="entry name" value="Anticodon-bd_dom_sf"/>
</dbReference>
<dbReference type="SUPFAM" id="SSF52954">
    <property type="entry name" value="Class II aaRS ABD-related"/>
    <property type="match status" value="1"/>
</dbReference>
<dbReference type="InterPro" id="IPR007214">
    <property type="entry name" value="YbaK/aa-tRNA-synth-assoc-dom"/>
</dbReference>
<dbReference type="RefSeq" id="WP_188390237.1">
    <property type="nucleotide sequence ID" value="NZ_BMDE01000001.1"/>
</dbReference>
<keyword evidence="7 10" id="KW-0648">Protein biosynthesis</keyword>
<evidence type="ECO:0000313" key="13">
    <source>
        <dbReference type="Proteomes" id="UP000655550"/>
    </source>
</evidence>
<gene>
    <name evidence="10 12" type="primary">proS</name>
    <name evidence="12" type="ORF">GCM10007363_02730</name>
</gene>
<dbReference type="InterPro" id="IPR006195">
    <property type="entry name" value="aa-tRNA-synth_II"/>
</dbReference>
<comment type="similarity">
    <text evidence="10">Belongs to the class-II aminoacyl-tRNA synthetase family. ProS type 1 subfamily.</text>
</comment>
<evidence type="ECO:0000313" key="12">
    <source>
        <dbReference type="EMBL" id="GGH88904.1"/>
    </source>
</evidence>
<keyword evidence="3 10" id="KW-0963">Cytoplasm</keyword>
<dbReference type="CDD" id="cd00779">
    <property type="entry name" value="ProRS_core_prok"/>
    <property type="match status" value="1"/>
</dbReference>
<evidence type="ECO:0000256" key="5">
    <source>
        <dbReference type="ARBA" id="ARBA00022741"/>
    </source>
</evidence>
<dbReference type="CDD" id="cd04334">
    <property type="entry name" value="ProRS-INS"/>
    <property type="match status" value="1"/>
</dbReference>
<dbReference type="PROSITE" id="PS50862">
    <property type="entry name" value="AA_TRNA_LIGASE_II"/>
    <property type="match status" value="1"/>
</dbReference>
<dbReference type="InterPro" id="IPR002314">
    <property type="entry name" value="aa-tRNA-synt_IIb"/>
</dbReference>
<dbReference type="HAMAP" id="MF_01569">
    <property type="entry name" value="Pro_tRNA_synth_type1"/>
    <property type="match status" value="1"/>
</dbReference>
<dbReference type="SUPFAM" id="SSF55681">
    <property type="entry name" value="Class II aaRS and biotin synthetases"/>
    <property type="match status" value="1"/>
</dbReference>
<comment type="catalytic activity">
    <reaction evidence="9 10">
        <text>tRNA(Pro) + L-proline + ATP = L-prolyl-tRNA(Pro) + AMP + diphosphate</text>
        <dbReference type="Rhea" id="RHEA:14305"/>
        <dbReference type="Rhea" id="RHEA-COMP:9700"/>
        <dbReference type="Rhea" id="RHEA-COMP:9702"/>
        <dbReference type="ChEBI" id="CHEBI:30616"/>
        <dbReference type="ChEBI" id="CHEBI:33019"/>
        <dbReference type="ChEBI" id="CHEBI:60039"/>
        <dbReference type="ChEBI" id="CHEBI:78442"/>
        <dbReference type="ChEBI" id="CHEBI:78532"/>
        <dbReference type="ChEBI" id="CHEBI:456215"/>
        <dbReference type="EC" id="6.1.1.15"/>
    </reaction>
</comment>
<evidence type="ECO:0000256" key="7">
    <source>
        <dbReference type="ARBA" id="ARBA00022917"/>
    </source>
</evidence>
<dbReference type="SUPFAM" id="SSF55826">
    <property type="entry name" value="YbaK/ProRS associated domain"/>
    <property type="match status" value="1"/>
</dbReference>
<dbReference type="Gene3D" id="3.30.930.10">
    <property type="entry name" value="Bira Bifunctional Protein, Domain 2"/>
    <property type="match status" value="2"/>
</dbReference>
<evidence type="ECO:0000256" key="8">
    <source>
        <dbReference type="ARBA" id="ARBA00023146"/>
    </source>
</evidence>
<evidence type="ECO:0000256" key="9">
    <source>
        <dbReference type="ARBA" id="ARBA00047671"/>
    </source>
</evidence>
<keyword evidence="8 10" id="KW-0030">Aminoacyl-tRNA synthetase</keyword>
<dbReference type="CDD" id="cd00861">
    <property type="entry name" value="ProRS_anticodon_short"/>
    <property type="match status" value="1"/>
</dbReference>
<evidence type="ECO:0000256" key="4">
    <source>
        <dbReference type="ARBA" id="ARBA00022598"/>
    </source>
</evidence>
<comment type="caution">
    <text evidence="12">The sequence shown here is derived from an EMBL/GenBank/DDBJ whole genome shotgun (WGS) entry which is preliminary data.</text>
</comment>
<keyword evidence="5 10" id="KW-0547">Nucleotide-binding</keyword>
<dbReference type="NCBIfam" id="NF006625">
    <property type="entry name" value="PRK09194.1"/>
    <property type="match status" value="1"/>
</dbReference>
<dbReference type="InterPro" id="IPR050062">
    <property type="entry name" value="Pro-tRNA_synthetase"/>
</dbReference>
<keyword evidence="13" id="KW-1185">Reference proteome</keyword>
<comment type="domain">
    <text evidence="10">Consists of three domains: the N-terminal catalytic domain, the editing domain and the C-terminal anticodon-binding domain.</text>
</comment>
<dbReference type="InterPro" id="IPR004154">
    <property type="entry name" value="Anticodon-bd"/>
</dbReference>
<proteinExistence type="inferred from homology"/>
<dbReference type="Pfam" id="PF00587">
    <property type="entry name" value="tRNA-synt_2b"/>
    <property type="match status" value="1"/>
</dbReference>
<dbReference type="InterPro" id="IPR023717">
    <property type="entry name" value="Pro-tRNA-Synthase_IIa_type1"/>
</dbReference>
<evidence type="ECO:0000256" key="2">
    <source>
        <dbReference type="ARBA" id="ARBA00011738"/>
    </source>
</evidence>
<dbReference type="InterPro" id="IPR036754">
    <property type="entry name" value="YbaK/aa-tRNA-synt-asso_dom_sf"/>
</dbReference>
<dbReference type="InterPro" id="IPR002316">
    <property type="entry name" value="Pro-tRNA-ligase_IIa"/>
</dbReference>
<feature type="domain" description="Aminoacyl-transfer RNA synthetases class-II family profile" evidence="11">
    <location>
        <begin position="38"/>
        <end position="466"/>
    </location>
</feature>
<dbReference type="PRINTS" id="PR01046">
    <property type="entry name" value="TRNASYNTHPRO"/>
</dbReference>
<dbReference type="Gene3D" id="3.90.960.10">
    <property type="entry name" value="YbaK/aminoacyl-tRNA synthetase-associated domain"/>
    <property type="match status" value="1"/>
</dbReference>
<sequence length="571" mass="63032">MRTSQYLLSTLKETPSDAVVISHQLLLRAGMIRKLASGLYTWLPMGLRVLRKAEAVVREEMNAAGALEVLMPAIQPAELWQESGRWEQYGPELLRIKDRHQRDFCVGPTHEEVITDLARNELNSYKQLPINFYQIQTKFRDEIRPRFGLMRGREFLMKDAYSFHLSQESLQETYDRMHQAYCNVFTRLGLNFRPVQADTGSIGGTGSHEFHVLAESGEDDIAFSDSSDYAANIEKAEAIPREQARAAASEALRLVDTPDAKTIDELVTQFGLAIDKTVKTLVVHAAEEGQLIALIVRGDHELNEIKAANHARVASPLLFASEAEIRAAIGAGPGSLGPLNLPIPCIIDRSVALLSDFAAGANQDGQHYFGLNWERDLPLPEVADLRNVVAGDPSPDGQGTLVIKRGIEVGHIFQLGTKYSEAMKLNVLNEIGKPVTLIMGCYGIGVSRVVAAAIEQNHDERGILWPDALAPFQIALVPLKYETEAVKAATDKLYAELTAAGFEVLLDDRDKKTSPGVKFADMELLGIPHRVVISDRGLGEGQLEYKNRRGSDSQHVPVDQVLAFLTQQIRG</sequence>
<evidence type="ECO:0000256" key="10">
    <source>
        <dbReference type="HAMAP-Rule" id="MF_01569"/>
    </source>
</evidence>
<dbReference type="InterPro" id="IPR045864">
    <property type="entry name" value="aa-tRNA-synth_II/BPL/LPL"/>
</dbReference>
<evidence type="ECO:0000256" key="1">
    <source>
        <dbReference type="ARBA" id="ARBA00004496"/>
    </source>
</evidence>
<dbReference type="InterPro" id="IPR044140">
    <property type="entry name" value="ProRS_anticodon_short"/>
</dbReference>
<accession>A0ABQ2ADS8</accession>
<dbReference type="EMBL" id="BMDE01000001">
    <property type="protein sequence ID" value="GGH88904.1"/>
    <property type="molecule type" value="Genomic_DNA"/>
</dbReference>
<dbReference type="EC" id="6.1.1.15" evidence="10"/>
<dbReference type="Proteomes" id="UP000655550">
    <property type="component" value="Unassembled WGS sequence"/>
</dbReference>
<dbReference type="NCBIfam" id="TIGR00409">
    <property type="entry name" value="proS_fam_II"/>
    <property type="match status" value="1"/>
</dbReference>
<dbReference type="InterPro" id="IPR004500">
    <property type="entry name" value="Pro-tRNA-synth_IIa_bac-type"/>
</dbReference>
<comment type="subunit">
    <text evidence="2 10">Homodimer.</text>
</comment>
<dbReference type="PANTHER" id="PTHR42753">
    <property type="entry name" value="MITOCHONDRIAL RIBOSOME PROTEIN L39/PROLYL-TRNA LIGASE FAMILY MEMBER"/>
    <property type="match status" value="1"/>
</dbReference>
<name>A0ABQ2ADS8_9PSED</name>
<dbReference type="GO" id="GO:0016874">
    <property type="term" value="F:ligase activity"/>
    <property type="evidence" value="ECO:0007669"/>
    <property type="project" value="UniProtKB-KW"/>
</dbReference>
<keyword evidence="4 10" id="KW-0436">Ligase</keyword>
<comment type="function">
    <text evidence="10">Catalyzes the attachment of proline to tRNA(Pro) in a two-step reaction: proline is first activated by ATP to form Pro-AMP and then transferred to the acceptor end of tRNA(Pro). As ProRS can inadvertently accommodate and process non-cognate amino acids such as alanine and cysteine, to avoid such errors it has two additional distinct editing activities against alanine. One activity is designated as 'pretransfer' editing and involves the tRNA(Pro)-independent hydrolysis of activated Ala-AMP. The other activity is designated 'posttransfer' editing and involves deacylation of mischarged Ala-tRNA(Pro). The misacylated Cys-tRNA(Pro) is not edited by ProRS.</text>
</comment>
<dbReference type="Pfam" id="PF04073">
    <property type="entry name" value="tRNA_edit"/>
    <property type="match status" value="1"/>
</dbReference>
<reference evidence="13" key="1">
    <citation type="journal article" date="2019" name="Int. J. Syst. Evol. Microbiol.">
        <title>The Global Catalogue of Microorganisms (GCM) 10K type strain sequencing project: providing services to taxonomists for standard genome sequencing and annotation.</title>
        <authorList>
            <consortium name="The Broad Institute Genomics Platform"/>
            <consortium name="The Broad Institute Genome Sequencing Center for Infectious Disease"/>
            <person name="Wu L."/>
            <person name="Ma J."/>
        </authorList>
    </citation>
    <scope>NUCLEOTIDE SEQUENCE [LARGE SCALE GENOMIC DNA]</scope>
    <source>
        <strain evidence="13">CCM 8778</strain>
    </source>
</reference>
<dbReference type="PANTHER" id="PTHR42753:SF2">
    <property type="entry name" value="PROLINE--TRNA LIGASE"/>
    <property type="match status" value="1"/>
</dbReference>
<dbReference type="PIRSF" id="PIRSF001535">
    <property type="entry name" value="ProRS_1"/>
    <property type="match status" value="1"/>
</dbReference>
<organism evidence="12 13">
    <name type="scientific">Pseudomonas fluvialis</name>
    <dbReference type="NCBI Taxonomy" id="1793966"/>
    <lineage>
        <taxon>Bacteria</taxon>
        <taxon>Pseudomonadati</taxon>
        <taxon>Pseudomonadota</taxon>
        <taxon>Gammaproteobacteria</taxon>
        <taxon>Pseudomonadales</taxon>
        <taxon>Pseudomonadaceae</taxon>
        <taxon>Pseudomonas</taxon>
    </lineage>
</organism>
<evidence type="ECO:0000256" key="6">
    <source>
        <dbReference type="ARBA" id="ARBA00022840"/>
    </source>
</evidence>
<protein>
    <recommendedName>
        <fullName evidence="10">Proline--tRNA ligase</fullName>
        <ecNumber evidence="10">6.1.1.15</ecNumber>
    </recommendedName>
    <alternativeName>
        <fullName evidence="10">Prolyl-tRNA synthetase</fullName>
        <shortName evidence="10">ProRS</shortName>
    </alternativeName>
</protein>
<dbReference type="Pfam" id="PF03129">
    <property type="entry name" value="HGTP_anticodon"/>
    <property type="match status" value="1"/>
</dbReference>
<dbReference type="Gene3D" id="3.40.50.800">
    <property type="entry name" value="Anticodon-binding domain"/>
    <property type="match status" value="1"/>
</dbReference>
<keyword evidence="6 10" id="KW-0067">ATP-binding</keyword>
<evidence type="ECO:0000256" key="3">
    <source>
        <dbReference type="ARBA" id="ARBA00022490"/>
    </source>
</evidence>
<dbReference type="InterPro" id="IPR033730">
    <property type="entry name" value="ProRS_core_prok"/>
</dbReference>
<evidence type="ECO:0000259" key="11">
    <source>
        <dbReference type="PROSITE" id="PS50862"/>
    </source>
</evidence>
<comment type="subcellular location">
    <subcellularLocation>
        <location evidence="1 10">Cytoplasm</location>
    </subcellularLocation>
</comment>